<feature type="coiled-coil region" evidence="1">
    <location>
        <begin position="522"/>
        <end position="549"/>
    </location>
</feature>
<dbReference type="Gene3D" id="1.10.10.10">
    <property type="entry name" value="Winged helix-like DNA-binding domain superfamily/Winged helix DNA-binding domain"/>
    <property type="match status" value="1"/>
</dbReference>
<organism evidence="4 5">
    <name type="scientific">Aestuariibaculum sediminum</name>
    <dbReference type="NCBI Taxonomy" id="2770637"/>
    <lineage>
        <taxon>Bacteria</taxon>
        <taxon>Pseudomonadati</taxon>
        <taxon>Bacteroidota</taxon>
        <taxon>Flavobacteriia</taxon>
        <taxon>Flavobacteriales</taxon>
        <taxon>Flavobacteriaceae</taxon>
    </lineage>
</organism>
<keyword evidence="1" id="KW-0175">Coiled coil</keyword>
<dbReference type="EMBL" id="JACVXB010000001">
    <property type="protein sequence ID" value="MBD0831483.1"/>
    <property type="molecule type" value="Genomic_DNA"/>
</dbReference>
<evidence type="ECO:0000313" key="5">
    <source>
        <dbReference type="Proteomes" id="UP000600588"/>
    </source>
</evidence>
<comment type="caution">
    <text evidence="4">The sequence shown here is derived from an EMBL/GenBank/DDBJ whole genome shotgun (WGS) entry which is preliminary data.</text>
</comment>
<gene>
    <name evidence="4" type="ORF">ICJ83_04990</name>
</gene>
<evidence type="ECO:0000259" key="3">
    <source>
        <dbReference type="PROSITE" id="PS51688"/>
    </source>
</evidence>
<feature type="signal peptide" evidence="2">
    <location>
        <begin position="1"/>
        <end position="19"/>
    </location>
</feature>
<evidence type="ECO:0000256" key="1">
    <source>
        <dbReference type="SAM" id="Coils"/>
    </source>
</evidence>
<dbReference type="AlphaFoldDB" id="A0A8J6Q645"/>
<name>A0A8J6Q645_9FLAO</name>
<protein>
    <submittedName>
        <fullName evidence="4">Tail fiber domain-containing protein</fullName>
    </submittedName>
</protein>
<keyword evidence="2" id="KW-0732">Signal</keyword>
<evidence type="ECO:0000256" key="2">
    <source>
        <dbReference type="SAM" id="SignalP"/>
    </source>
</evidence>
<feature type="domain" description="Peptidase S74" evidence="3">
    <location>
        <begin position="443"/>
        <end position="543"/>
    </location>
</feature>
<dbReference type="PROSITE" id="PS51688">
    <property type="entry name" value="ICA"/>
    <property type="match status" value="1"/>
</dbReference>
<dbReference type="PANTHER" id="PTHR13029">
    <property type="match status" value="1"/>
</dbReference>
<accession>A0A8J6Q645</accession>
<dbReference type="PANTHER" id="PTHR13029:SF18">
    <property type="entry name" value="MYELIN REGULATORY FACTOR HOMOLOG 1"/>
    <property type="match status" value="1"/>
</dbReference>
<proteinExistence type="predicted"/>
<dbReference type="GO" id="GO:0003700">
    <property type="term" value="F:DNA-binding transcription factor activity"/>
    <property type="evidence" value="ECO:0007669"/>
    <property type="project" value="TreeGrafter"/>
</dbReference>
<dbReference type="Proteomes" id="UP000600588">
    <property type="component" value="Unassembled WGS sequence"/>
</dbReference>
<feature type="chain" id="PRO_5035151294" evidence="2">
    <location>
        <begin position="20"/>
        <end position="550"/>
    </location>
</feature>
<sequence length="550" mass="58732">MKCVFKIIVLFLFSVKLFAQVGVNTTDPKTLLDVRATNDDGTTQGAVTASDGLLVPRVASLGVSGTENGQLVFLVADNGGFTKGFHFWNGTVWNPVSGSDDDWYVADTSGTSTSIDDNLYTMGSVSVGKNEGGSSVFKVYGAAKNDITLQTSDNTKDQGIMFQNAAGAYSWNIYRHDAGNSLVDLRIAGKAVPEFTGLNDLVDYVTFKSNGNVGIGLTNPTARFEVQGGTRTGTHTPGSTFYVTGDYGLRNSGAEFMHSNGTRGVGIGYEGFYATGTNVNSHISLSSKGTGSVYMYTNNSARMVVDGNGKVGIGTTSPQALFHVAGSTEDEVIAAFRGVNGTTSSTANEIRFVDMSSSNFPSGLSGVNSKLDGVMVEGPNSANLVVKIRNNEGTDGFHVVNNAGNHVFTANANTRVGIGTDSPSYRLHVNGTVAGNAAYVNTSDARLKTNVEPIKNALWKVEQLRGITFDWNKERVVGKHLTLDNKNHFGFLAQEVEKVLPQVVTTDESDDNLKSVAYSDIVPVLVEAIKEQQEQIKNLQARLDDLENKL</sequence>
<dbReference type="Pfam" id="PF13884">
    <property type="entry name" value="Peptidase_S74"/>
    <property type="match status" value="1"/>
</dbReference>
<dbReference type="GO" id="GO:0045893">
    <property type="term" value="P:positive regulation of DNA-templated transcription"/>
    <property type="evidence" value="ECO:0007669"/>
    <property type="project" value="TreeGrafter"/>
</dbReference>
<dbReference type="InterPro" id="IPR030392">
    <property type="entry name" value="S74_ICA"/>
</dbReference>
<dbReference type="RefSeq" id="WP_188229241.1">
    <property type="nucleotide sequence ID" value="NZ_JACVXB010000001.1"/>
</dbReference>
<dbReference type="GO" id="GO:0043565">
    <property type="term" value="F:sequence-specific DNA binding"/>
    <property type="evidence" value="ECO:0007669"/>
    <property type="project" value="TreeGrafter"/>
</dbReference>
<reference evidence="4 5" key="1">
    <citation type="submission" date="2020-09" db="EMBL/GenBank/DDBJ databases">
        <title>TT11 complete genome.</title>
        <authorList>
            <person name="Wu Z."/>
        </authorList>
    </citation>
    <scope>NUCLEOTIDE SEQUENCE [LARGE SCALE GENOMIC DNA]</scope>
    <source>
        <strain evidence="4 5">TT11</strain>
    </source>
</reference>
<dbReference type="InterPro" id="IPR036388">
    <property type="entry name" value="WH-like_DNA-bd_sf"/>
</dbReference>
<keyword evidence="5" id="KW-1185">Reference proteome</keyword>
<dbReference type="GO" id="GO:0016540">
    <property type="term" value="P:protein autoprocessing"/>
    <property type="evidence" value="ECO:0007669"/>
    <property type="project" value="TreeGrafter"/>
</dbReference>
<evidence type="ECO:0000313" key="4">
    <source>
        <dbReference type="EMBL" id="MBD0831483.1"/>
    </source>
</evidence>
<dbReference type="InterPro" id="IPR051577">
    <property type="entry name" value="MRF-like"/>
</dbReference>